<keyword evidence="1" id="KW-0472">Membrane</keyword>
<feature type="transmembrane region" description="Helical" evidence="1">
    <location>
        <begin position="56"/>
        <end position="74"/>
    </location>
</feature>
<keyword evidence="1" id="KW-0812">Transmembrane</keyword>
<evidence type="ECO:0008006" key="3">
    <source>
        <dbReference type="Google" id="ProtNLM"/>
    </source>
</evidence>
<feature type="transmembrane region" description="Helical" evidence="1">
    <location>
        <begin position="20"/>
        <end position="36"/>
    </location>
</feature>
<reference evidence="2" key="1">
    <citation type="submission" date="2022-10" db="EMBL/GenBank/DDBJ databases">
        <title>The complete genomes of actinobacterial strains from the NBC collection.</title>
        <authorList>
            <person name="Joergensen T.S."/>
            <person name="Alvarez Arevalo M."/>
            <person name="Sterndorff E.B."/>
            <person name="Faurdal D."/>
            <person name="Vuksanovic O."/>
            <person name="Mourched A.-S."/>
            <person name="Charusanti P."/>
            <person name="Shaw S."/>
            <person name="Blin K."/>
            <person name="Weber T."/>
        </authorList>
    </citation>
    <scope>NUCLEOTIDE SEQUENCE</scope>
    <source>
        <strain evidence="2">NBC_00119</strain>
    </source>
</reference>
<feature type="transmembrane region" description="Helical" evidence="1">
    <location>
        <begin position="81"/>
        <end position="100"/>
    </location>
</feature>
<evidence type="ECO:0000313" key="2">
    <source>
        <dbReference type="EMBL" id="WTS12535.1"/>
    </source>
</evidence>
<proteinExistence type="predicted"/>
<keyword evidence="1" id="KW-1133">Transmembrane helix</keyword>
<name>A0AAU1U3S2_9ACTN</name>
<protein>
    <recommendedName>
        <fullName evidence="3">Integral membrane protein</fullName>
    </recommendedName>
</protein>
<organism evidence="2">
    <name type="scientific">Streptomyces sp. NBC_00119</name>
    <dbReference type="NCBI Taxonomy" id="2975659"/>
    <lineage>
        <taxon>Bacteria</taxon>
        <taxon>Bacillati</taxon>
        <taxon>Actinomycetota</taxon>
        <taxon>Actinomycetes</taxon>
        <taxon>Kitasatosporales</taxon>
        <taxon>Streptomycetaceae</taxon>
        <taxon>Streptomyces</taxon>
    </lineage>
</organism>
<dbReference type="AlphaFoldDB" id="A0AAU1U3S2"/>
<dbReference type="EMBL" id="CP108195">
    <property type="protein sequence ID" value="WTS12535.1"/>
    <property type="molecule type" value="Genomic_DNA"/>
</dbReference>
<sequence>MSHEPTEPPSARPARRPWRAAARILAAAGLAVNAYVHADLASRYDPVSAAIGQGSLFRIEAALAALAAVLVLFWRRSLGDVFAWLTAAGGLAALLVYRYVDVGAFGPLPNMDEPLWYAEKDLAVISQVVTVVAMTLLLAGRGRERFLIRRSASGH</sequence>
<gene>
    <name evidence="2" type="ORF">OHU69_16705</name>
</gene>
<feature type="transmembrane region" description="Helical" evidence="1">
    <location>
        <begin position="122"/>
        <end position="140"/>
    </location>
</feature>
<evidence type="ECO:0000256" key="1">
    <source>
        <dbReference type="SAM" id="Phobius"/>
    </source>
</evidence>
<accession>A0AAU1U3S2</accession>